<dbReference type="Pfam" id="PF06857">
    <property type="entry name" value="ACP"/>
    <property type="match status" value="1"/>
</dbReference>
<evidence type="ECO:0000256" key="7">
    <source>
        <dbReference type="SAM" id="MobiDB-lite"/>
    </source>
</evidence>
<feature type="region of interest" description="Disordered" evidence="7">
    <location>
        <begin position="281"/>
        <end position="302"/>
    </location>
</feature>
<comment type="subcellular location">
    <subcellularLocation>
        <location evidence="2">Cytoplasm</location>
    </subcellularLocation>
</comment>
<proteinExistence type="predicted"/>
<evidence type="ECO:0000256" key="3">
    <source>
        <dbReference type="ARBA" id="ARBA00022490"/>
    </source>
</evidence>
<sequence length="421" mass="45772">MTEYTPSTAGTLSKSDCLVVYRPSKEPVSVTVRSSVGRLFGRSIEDTAKSMLGVFGVKTGLLEIEDDGALNLVLSARIETTLRLAGFELNISLLERDRTFSAAKIQREPSAKQLPRRARLYIPGNQPNLMINADLFGADTLIFDLEDSVPPERKLEARILVRYMLSDTHLFRESELAVRINPIDSSCGREDLEEIVNSRPQAIVLPKCESARDIQVLDAELARLEAREGLPLGSILILPLIETAAGVLAAKEIAAASPRNAALCFGYEDFISDIHSSAGERSLRSASTPANHDGEMPHSSSQPEALLAKQMIVLAARAAGIDPLDSVISDTEDKEALRSSCEEARMLGMSGKAVIHPVQIPAVKSAFHPSEEEIMQAKAIVEAYERSVVEGKGTAALGDTMIDVPVVERARRLLNDYRIGD</sequence>
<dbReference type="Gene3D" id="3.20.20.60">
    <property type="entry name" value="Phosphoenolpyruvate-binding domains"/>
    <property type="match status" value="1"/>
</dbReference>
<reference evidence="9" key="1">
    <citation type="submission" date="2017-02" db="EMBL/GenBank/DDBJ databases">
        <authorList>
            <person name="Regsiter A."/>
            <person name="William W."/>
        </authorList>
    </citation>
    <scope>NUCLEOTIDE SEQUENCE</scope>
    <source>
        <strain evidence="9">Bib</strain>
    </source>
</reference>
<dbReference type="InterPro" id="IPR015813">
    <property type="entry name" value="Pyrv/PenolPyrv_kinase-like_dom"/>
</dbReference>
<evidence type="ECO:0000256" key="4">
    <source>
        <dbReference type="ARBA" id="ARBA00022553"/>
    </source>
</evidence>
<evidence type="ECO:0000256" key="5">
    <source>
        <dbReference type="ARBA" id="ARBA00022723"/>
    </source>
</evidence>
<evidence type="ECO:0000256" key="2">
    <source>
        <dbReference type="ARBA" id="ARBA00004496"/>
    </source>
</evidence>
<gene>
    <name evidence="9" type="ORF">SPIROBIBN47_250113</name>
</gene>
<dbReference type="GO" id="GO:0000287">
    <property type="term" value="F:magnesium ion binding"/>
    <property type="evidence" value="ECO:0007669"/>
    <property type="project" value="TreeGrafter"/>
</dbReference>
<dbReference type="PANTHER" id="PTHR32308">
    <property type="entry name" value="LYASE BETA SUBUNIT, PUTATIVE (AFU_ORTHOLOGUE AFUA_4G13030)-RELATED"/>
    <property type="match status" value="1"/>
</dbReference>
<evidence type="ECO:0000256" key="6">
    <source>
        <dbReference type="ARBA" id="ARBA00022842"/>
    </source>
</evidence>
<dbReference type="GO" id="GO:0006107">
    <property type="term" value="P:oxaloacetate metabolic process"/>
    <property type="evidence" value="ECO:0007669"/>
    <property type="project" value="TreeGrafter"/>
</dbReference>
<feature type="domain" description="HpcH/HpaI aldolase/citrate lyase" evidence="8">
    <location>
        <begin position="117"/>
        <end position="357"/>
    </location>
</feature>
<dbReference type="EMBL" id="FWDM01000018">
    <property type="protein sequence ID" value="SLM12635.1"/>
    <property type="molecule type" value="Genomic_DNA"/>
</dbReference>
<dbReference type="InterPro" id="IPR023439">
    <property type="entry name" value="Mal_deCO2ase/Cit_lyase_ACP"/>
</dbReference>
<dbReference type="SUPFAM" id="SSF51621">
    <property type="entry name" value="Phosphoenolpyruvate/pyruvate domain"/>
    <property type="match status" value="1"/>
</dbReference>
<keyword evidence="3" id="KW-0963">Cytoplasm</keyword>
<protein>
    <submittedName>
        <fullName evidence="9">Putative HpcH/HpaI aldolase</fullName>
    </submittedName>
</protein>
<keyword evidence="5" id="KW-0479">Metal-binding</keyword>
<dbReference type="GO" id="GO:0003824">
    <property type="term" value="F:catalytic activity"/>
    <property type="evidence" value="ECO:0007669"/>
    <property type="project" value="InterPro"/>
</dbReference>
<dbReference type="AlphaFoldDB" id="A0A3P3XIB9"/>
<organism evidence="9">
    <name type="scientific">uncultured spirochete</name>
    <dbReference type="NCBI Taxonomy" id="156406"/>
    <lineage>
        <taxon>Bacteria</taxon>
        <taxon>Pseudomonadati</taxon>
        <taxon>Spirochaetota</taxon>
        <taxon>Spirochaetia</taxon>
        <taxon>Spirochaetales</taxon>
        <taxon>environmental samples</taxon>
    </lineage>
</organism>
<evidence type="ECO:0000259" key="8">
    <source>
        <dbReference type="Pfam" id="PF03328"/>
    </source>
</evidence>
<evidence type="ECO:0000256" key="1">
    <source>
        <dbReference type="ARBA" id="ARBA00001946"/>
    </source>
</evidence>
<evidence type="ECO:0000313" key="9">
    <source>
        <dbReference type="EMBL" id="SLM12635.1"/>
    </source>
</evidence>
<dbReference type="PANTHER" id="PTHR32308:SF0">
    <property type="entry name" value="HPCH_HPAI ALDOLASE_CITRATE LYASE DOMAIN-CONTAINING PROTEIN"/>
    <property type="match status" value="1"/>
</dbReference>
<comment type="cofactor">
    <cofactor evidence="1">
        <name>Mg(2+)</name>
        <dbReference type="ChEBI" id="CHEBI:18420"/>
    </cofactor>
</comment>
<dbReference type="InterPro" id="IPR040442">
    <property type="entry name" value="Pyrv_kinase-like_dom_sf"/>
</dbReference>
<dbReference type="GO" id="GO:0005737">
    <property type="term" value="C:cytoplasm"/>
    <property type="evidence" value="ECO:0007669"/>
    <property type="project" value="UniProtKB-SubCell"/>
</dbReference>
<dbReference type="InterPro" id="IPR005000">
    <property type="entry name" value="Aldolase/citrate-lyase_domain"/>
</dbReference>
<dbReference type="Pfam" id="PF03328">
    <property type="entry name" value="HpcH_HpaI"/>
    <property type="match status" value="1"/>
</dbReference>
<name>A0A3P3XIB9_9SPIR</name>
<accession>A0A3P3XIB9</accession>
<keyword evidence="6" id="KW-0460">Magnesium</keyword>
<keyword evidence="4" id="KW-0597">Phosphoprotein</keyword>